<dbReference type="Pfam" id="PF00573">
    <property type="entry name" value="Ribosomal_L4"/>
    <property type="match status" value="1"/>
</dbReference>
<dbReference type="GO" id="GO:0006412">
    <property type="term" value="P:translation"/>
    <property type="evidence" value="ECO:0007669"/>
    <property type="project" value="UniProtKB-UniRule"/>
</dbReference>
<dbReference type="NCBIfam" id="TIGR03953">
    <property type="entry name" value="rplD_bact"/>
    <property type="match status" value="1"/>
</dbReference>
<dbReference type="InterPro" id="IPR002136">
    <property type="entry name" value="Ribosomal_uL4"/>
</dbReference>
<dbReference type="InterPro" id="IPR023574">
    <property type="entry name" value="Ribosomal_uL4_dom_sf"/>
</dbReference>
<evidence type="ECO:0000256" key="4">
    <source>
        <dbReference type="ARBA" id="ARBA00035244"/>
    </source>
</evidence>
<organism evidence="7 8">
    <name type="scientific">Candidatus Giovannonibacteria bacterium GW2011_GWA2_53_7</name>
    <dbReference type="NCBI Taxonomy" id="1618650"/>
    <lineage>
        <taxon>Bacteria</taxon>
        <taxon>Candidatus Giovannoniibacteriota</taxon>
    </lineage>
</organism>
<dbReference type="SUPFAM" id="SSF52166">
    <property type="entry name" value="Ribosomal protein L4"/>
    <property type="match status" value="1"/>
</dbReference>
<dbReference type="PANTHER" id="PTHR10746">
    <property type="entry name" value="50S RIBOSOMAL PROTEIN L4"/>
    <property type="match status" value="1"/>
</dbReference>
<protein>
    <recommendedName>
        <fullName evidence="4 5">Large ribosomal subunit protein uL4</fullName>
    </recommendedName>
</protein>
<evidence type="ECO:0000256" key="1">
    <source>
        <dbReference type="ARBA" id="ARBA00010528"/>
    </source>
</evidence>
<dbReference type="GO" id="GO:0003735">
    <property type="term" value="F:structural constituent of ribosome"/>
    <property type="evidence" value="ECO:0007669"/>
    <property type="project" value="InterPro"/>
</dbReference>
<comment type="caution">
    <text evidence="7">The sequence shown here is derived from an EMBL/GenBank/DDBJ whole genome shotgun (WGS) entry which is preliminary data.</text>
</comment>
<dbReference type="GO" id="GO:0019843">
    <property type="term" value="F:rRNA binding"/>
    <property type="evidence" value="ECO:0007669"/>
    <property type="project" value="UniProtKB-UniRule"/>
</dbReference>
<dbReference type="Proteomes" id="UP000034290">
    <property type="component" value="Unassembled WGS sequence"/>
</dbReference>
<dbReference type="EMBL" id="LCRM01000002">
    <property type="protein sequence ID" value="KKW37146.1"/>
    <property type="molecule type" value="Genomic_DNA"/>
</dbReference>
<dbReference type="AlphaFoldDB" id="A0A0G1Y1R4"/>
<dbReference type="HAMAP" id="MF_01328_B">
    <property type="entry name" value="Ribosomal_uL4_B"/>
    <property type="match status" value="1"/>
</dbReference>
<proteinExistence type="inferred from homology"/>
<reference evidence="7 8" key="1">
    <citation type="journal article" date="2015" name="Nature">
        <title>rRNA introns, odd ribosomes, and small enigmatic genomes across a large radiation of phyla.</title>
        <authorList>
            <person name="Brown C.T."/>
            <person name="Hug L.A."/>
            <person name="Thomas B.C."/>
            <person name="Sharon I."/>
            <person name="Castelle C.J."/>
            <person name="Singh A."/>
            <person name="Wilkins M.J."/>
            <person name="Williams K.H."/>
            <person name="Banfield J.F."/>
        </authorList>
    </citation>
    <scope>NUCLEOTIDE SEQUENCE [LARGE SCALE GENOMIC DNA]</scope>
</reference>
<evidence type="ECO:0000256" key="3">
    <source>
        <dbReference type="ARBA" id="ARBA00023274"/>
    </source>
</evidence>
<evidence type="ECO:0000256" key="2">
    <source>
        <dbReference type="ARBA" id="ARBA00022980"/>
    </source>
</evidence>
<comment type="subunit">
    <text evidence="5">Part of the 50S ribosomal subunit.</text>
</comment>
<feature type="region of interest" description="Disordered" evidence="6">
    <location>
        <begin position="45"/>
        <end position="98"/>
    </location>
</feature>
<keyword evidence="5" id="KW-0699">rRNA-binding</keyword>
<evidence type="ECO:0000313" key="7">
    <source>
        <dbReference type="EMBL" id="KKW37146.1"/>
    </source>
</evidence>
<name>A0A0G1Y1R4_9BACT</name>
<dbReference type="PATRIC" id="fig|1618650.3.peg.19"/>
<comment type="function">
    <text evidence="5">One of the primary rRNA binding proteins, this protein initially binds near the 5'-end of the 23S rRNA. It is important during the early stages of 50S assembly. It makes multiple contacts with different domains of the 23S rRNA in the assembled 50S subunit and ribosome.</text>
</comment>
<feature type="compositionally biased region" description="Basic and acidic residues" evidence="6">
    <location>
        <begin position="49"/>
        <end position="58"/>
    </location>
</feature>
<comment type="similarity">
    <text evidence="1 5">Belongs to the universal ribosomal protein uL4 family.</text>
</comment>
<evidence type="ECO:0000256" key="6">
    <source>
        <dbReference type="SAM" id="MobiDB-lite"/>
    </source>
</evidence>
<dbReference type="PANTHER" id="PTHR10746:SF6">
    <property type="entry name" value="LARGE RIBOSOMAL SUBUNIT PROTEIN UL4M"/>
    <property type="match status" value="1"/>
</dbReference>
<evidence type="ECO:0000256" key="5">
    <source>
        <dbReference type="HAMAP-Rule" id="MF_01328"/>
    </source>
</evidence>
<gene>
    <name evidence="5" type="primary">rplD</name>
    <name evidence="7" type="ORF">UY81_C0002G0004</name>
</gene>
<dbReference type="InterPro" id="IPR013005">
    <property type="entry name" value="Ribosomal_uL4-like"/>
</dbReference>
<keyword evidence="2 5" id="KW-0689">Ribosomal protein</keyword>
<keyword evidence="3 5" id="KW-0687">Ribonucleoprotein</keyword>
<accession>A0A0G1Y1R4</accession>
<dbReference type="GO" id="GO:0005840">
    <property type="term" value="C:ribosome"/>
    <property type="evidence" value="ECO:0007669"/>
    <property type="project" value="UniProtKB-KW"/>
</dbReference>
<dbReference type="Gene3D" id="3.40.1370.10">
    <property type="match status" value="1"/>
</dbReference>
<keyword evidence="5" id="KW-0694">RNA-binding</keyword>
<dbReference type="GO" id="GO:1990904">
    <property type="term" value="C:ribonucleoprotein complex"/>
    <property type="evidence" value="ECO:0007669"/>
    <property type="project" value="UniProtKB-KW"/>
</dbReference>
<sequence>MEAPVYDREGKKAGNFTLPEQVFGLPWNADLVHQVVVAMAANARQGNAHAKDRSEVRGGGKKPWAQKGTGRARHGSSRSPIWRHGGVTFGPRNDKDYSQKLPRKMKAKALWTTLARKHKDGELLLVDKITYETPKTKEARVMLDKLGTIGGYEGVATRRKNAILFVLPEQDLAVKKSFANFGNVRVGTVRSINAADVLAYKYLVVVGPEASMNVILSKLA</sequence>
<evidence type="ECO:0000313" key="8">
    <source>
        <dbReference type="Proteomes" id="UP000034290"/>
    </source>
</evidence>
<comment type="function">
    <text evidence="5">Forms part of the polypeptide exit tunnel.</text>
</comment>